<organism evidence="1 2">
    <name type="scientific">Aspergillus thermomutatus</name>
    <name type="common">Neosartorya pseudofischeri</name>
    <dbReference type="NCBI Taxonomy" id="41047"/>
    <lineage>
        <taxon>Eukaryota</taxon>
        <taxon>Fungi</taxon>
        <taxon>Dikarya</taxon>
        <taxon>Ascomycota</taxon>
        <taxon>Pezizomycotina</taxon>
        <taxon>Eurotiomycetes</taxon>
        <taxon>Eurotiomycetidae</taxon>
        <taxon>Eurotiales</taxon>
        <taxon>Aspergillaceae</taxon>
        <taxon>Aspergillus</taxon>
        <taxon>Aspergillus subgen. Fumigati</taxon>
    </lineage>
</organism>
<gene>
    <name evidence="1" type="ORF">CDV56_102077</name>
</gene>
<sequence length="365" mass="42503">MLGYMGFWAWQNRQIELAKGEHRNKKNEPMGEKGIKTHLLDKLLDRLQDIQSQGGLTTDTKKSRRSRIITKLYIGKKLSTKLVKELRLGILFSHDIWKYLKLSMKELNKLIAEFKKDAQQMKLLRILRPQLERLVNDGSSHLHKFYEDLRDNELITKDELTELRINYPAESDALPPGALDAAVKRLKKLIASEVLKKDSLDKTDAIRVNKRIELTCDMFNRLYPGEWLDCWTINVAMALSDKPTYVRFGISVPLEETINDQLREVERPLARWSKTIANHQQEARETSGKTVPLVHFCPINHNNHFTLLKINEREKVIRHYDSMAKPGTISGRNKTKISRLVKKEFSNLGFHYTEAVSIQYLLFRL</sequence>
<dbReference type="EMBL" id="NKHU02000294">
    <property type="protein sequence ID" value="RHZ45233.1"/>
    <property type="molecule type" value="Genomic_DNA"/>
</dbReference>
<dbReference type="OrthoDB" id="5084510at2759"/>
<proteinExistence type="predicted"/>
<evidence type="ECO:0008006" key="3">
    <source>
        <dbReference type="Google" id="ProtNLM"/>
    </source>
</evidence>
<comment type="caution">
    <text evidence="1">The sequence shown here is derived from an EMBL/GenBank/DDBJ whole genome shotgun (WGS) entry which is preliminary data.</text>
</comment>
<dbReference type="Gene3D" id="3.40.395.10">
    <property type="entry name" value="Adenoviral Proteinase, Chain A"/>
    <property type="match status" value="1"/>
</dbReference>
<name>A0A397G8F9_ASPTH</name>
<accession>A0A397G8F9</accession>
<dbReference type="STRING" id="41047.A0A397G8F9"/>
<keyword evidence="2" id="KW-1185">Reference proteome</keyword>
<dbReference type="AlphaFoldDB" id="A0A397G8F9"/>
<evidence type="ECO:0000313" key="1">
    <source>
        <dbReference type="EMBL" id="RHZ45233.1"/>
    </source>
</evidence>
<dbReference type="Proteomes" id="UP000215305">
    <property type="component" value="Unassembled WGS sequence"/>
</dbReference>
<dbReference type="InterPro" id="IPR038765">
    <property type="entry name" value="Papain-like_cys_pep_sf"/>
</dbReference>
<protein>
    <recommendedName>
        <fullName evidence="3">Ubiquitin-like protease family profile domain-containing protein</fullName>
    </recommendedName>
</protein>
<reference evidence="1" key="1">
    <citation type="submission" date="2018-08" db="EMBL/GenBank/DDBJ databases">
        <title>Draft genome sequence of azole-resistant Aspergillus thermomutatus (Neosartorya pseudofischeri) strain HMR AF 39, isolated from a human nasal aspirate.</title>
        <authorList>
            <person name="Parent-Michaud M."/>
            <person name="Dufresne P.J."/>
            <person name="Fournier E."/>
            <person name="Martineau C."/>
            <person name="Moreira S."/>
            <person name="Perkins V."/>
            <person name="De Repentigny L."/>
            <person name="Dufresne S.F."/>
        </authorList>
    </citation>
    <scope>NUCLEOTIDE SEQUENCE [LARGE SCALE GENOMIC DNA]</scope>
    <source>
        <strain evidence="1">HMR AF 39</strain>
    </source>
</reference>
<dbReference type="GeneID" id="38124051"/>
<evidence type="ECO:0000313" key="2">
    <source>
        <dbReference type="Proteomes" id="UP000215305"/>
    </source>
</evidence>
<dbReference type="RefSeq" id="XP_026610653.1">
    <property type="nucleotide sequence ID" value="XM_026755696.1"/>
</dbReference>
<dbReference type="VEuPathDB" id="FungiDB:CDV56_102077"/>
<dbReference type="SUPFAM" id="SSF54001">
    <property type="entry name" value="Cysteine proteinases"/>
    <property type="match status" value="1"/>
</dbReference>